<feature type="domain" description="Glycosyltransferase 2-like" evidence="1">
    <location>
        <begin position="61"/>
        <end position="165"/>
    </location>
</feature>
<evidence type="ECO:0000313" key="2">
    <source>
        <dbReference type="EMBL" id="RCS49481.1"/>
    </source>
</evidence>
<organism evidence="2 3">
    <name type="scientific">Bremerella cremea</name>
    <dbReference type="NCBI Taxonomy" id="1031537"/>
    <lineage>
        <taxon>Bacteria</taxon>
        <taxon>Pseudomonadati</taxon>
        <taxon>Planctomycetota</taxon>
        <taxon>Planctomycetia</taxon>
        <taxon>Pirellulales</taxon>
        <taxon>Pirellulaceae</taxon>
        <taxon>Bremerella</taxon>
    </lineage>
</organism>
<gene>
    <name evidence="2" type="ORF">DTL42_13230</name>
</gene>
<dbReference type="CDD" id="cd00761">
    <property type="entry name" value="Glyco_tranf_GTA_type"/>
    <property type="match status" value="1"/>
</dbReference>
<dbReference type="AlphaFoldDB" id="A0A368KRQ2"/>
<name>A0A368KRQ2_9BACT</name>
<dbReference type="Gene3D" id="3.90.550.10">
    <property type="entry name" value="Spore Coat Polysaccharide Biosynthesis Protein SpsA, Chain A"/>
    <property type="match status" value="1"/>
</dbReference>
<reference evidence="2 3" key="1">
    <citation type="submission" date="2018-07" db="EMBL/GenBank/DDBJ databases">
        <title>Comparative genomes isolates from brazilian mangrove.</title>
        <authorList>
            <person name="De Araujo J.E."/>
            <person name="Taketani R.G."/>
            <person name="Silva M.C.P."/>
            <person name="Lourenco M.V."/>
            <person name="Oliveira V.M."/>
            <person name="Andreote F.D."/>
        </authorList>
    </citation>
    <scope>NUCLEOTIDE SEQUENCE [LARGE SCALE GENOMIC DNA]</scope>
    <source>
        <strain evidence="2 3">HEX PRIS-MGV</strain>
    </source>
</reference>
<protein>
    <submittedName>
        <fullName evidence="2">Glycosyltransferase</fullName>
    </submittedName>
</protein>
<sequence length="237" mass="27795">MRNLATFCIKTIHRPQCCASLVRSICHYCKDERPVIHVLDDGMPELRFRTHFPEEAAMADKIIETEYDIGLSAGRNRLLDMATTPFVFFADDDHQVTKRTHLRGLVDELIKNEQIDLLATLSSNVGRPRLLKVEGRTLRIPRGFYHASGPLRWCHFVSNCFVAYRDILSAVRWDETLKMEEHWDFFWRAKLAGVKVAVNVARSFRHRHIDPPGYHRRRPEFRRASLKKHGLKRVIWH</sequence>
<proteinExistence type="predicted"/>
<accession>A0A368KRQ2</accession>
<dbReference type="PANTHER" id="PTHR15046:SF3">
    <property type="entry name" value="BETA-1,4 N-ACETYLGALACTOSAMINYLTRANSFERASE 2-LIKE"/>
    <property type="match status" value="1"/>
</dbReference>
<dbReference type="InterPro" id="IPR001173">
    <property type="entry name" value="Glyco_trans_2-like"/>
</dbReference>
<dbReference type="PANTHER" id="PTHR15046">
    <property type="entry name" value="GLYCO_TRANS_2-LIKE DOMAIN-CONTAINING PROTEIN"/>
    <property type="match status" value="1"/>
</dbReference>
<comment type="caution">
    <text evidence="2">The sequence shown here is derived from an EMBL/GenBank/DDBJ whole genome shotgun (WGS) entry which is preliminary data.</text>
</comment>
<dbReference type="InterPro" id="IPR029044">
    <property type="entry name" value="Nucleotide-diphossugar_trans"/>
</dbReference>
<dbReference type="GO" id="GO:0016740">
    <property type="term" value="F:transferase activity"/>
    <property type="evidence" value="ECO:0007669"/>
    <property type="project" value="UniProtKB-KW"/>
</dbReference>
<dbReference type="Proteomes" id="UP000253562">
    <property type="component" value="Unassembled WGS sequence"/>
</dbReference>
<evidence type="ECO:0000313" key="3">
    <source>
        <dbReference type="Proteomes" id="UP000253562"/>
    </source>
</evidence>
<dbReference type="EMBL" id="QPEX01000024">
    <property type="protein sequence ID" value="RCS49481.1"/>
    <property type="molecule type" value="Genomic_DNA"/>
</dbReference>
<keyword evidence="2" id="KW-0808">Transferase</keyword>
<dbReference type="OrthoDB" id="252717at2"/>
<evidence type="ECO:0000259" key="1">
    <source>
        <dbReference type="Pfam" id="PF00535"/>
    </source>
</evidence>
<dbReference type="SUPFAM" id="SSF53448">
    <property type="entry name" value="Nucleotide-diphospho-sugar transferases"/>
    <property type="match status" value="1"/>
</dbReference>
<dbReference type="Pfam" id="PF00535">
    <property type="entry name" value="Glycos_transf_2"/>
    <property type="match status" value="1"/>
</dbReference>